<feature type="signal peptide" evidence="2">
    <location>
        <begin position="1"/>
        <end position="31"/>
    </location>
</feature>
<dbReference type="RefSeq" id="WP_123256653.1">
    <property type="nucleotide sequence ID" value="NZ_RBED01000137.1"/>
</dbReference>
<name>A0A3N0BMC3_9MICC</name>
<evidence type="ECO:0008006" key="5">
    <source>
        <dbReference type="Google" id="ProtNLM"/>
    </source>
</evidence>
<keyword evidence="2" id="KW-0732">Signal</keyword>
<proteinExistence type="predicted"/>
<feature type="compositionally biased region" description="Basic and acidic residues" evidence="1">
    <location>
        <begin position="376"/>
        <end position="386"/>
    </location>
</feature>
<dbReference type="InterPro" id="IPR029046">
    <property type="entry name" value="LolA/LolB/LppX"/>
</dbReference>
<dbReference type="SUPFAM" id="SSF89392">
    <property type="entry name" value="Prokaryotic lipoproteins and lipoprotein localization factors"/>
    <property type="match status" value="1"/>
</dbReference>
<evidence type="ECO:0000256" key="1">
    <source>
        <dbReference type="SAM" id="MobiDB-lite"/>
    </source>
</evidence>
<dbReference type="Proteomes" id="UP000273807">
    <property type="component" value="Unassembled WGS sequence"/>
</dbReference>
<dbReference type="AlphaFoldDB" id="A0A3N0BMC3"/>
<feature type="compositionally biased region" description="Basic and acidic residues" evidence="1">
    <location>
        <begin position="326"/>
        <end position="337"/>
    </location>
</feature>
<dbReference type="OrthoDB" id="4822274at2"/>
<feature type="region of interest" description="Disordered" evidence="1">
    <location>
        <begin position="363"/>
        <end position="386"/>
    </location>
</feature>
<feature type="chain" id="PRO_5018062893" description="Outer membrane lipoprotein-sorting protein" evidence="2">
    <location>
        <begin position="32"/>
        <end position="440"/>
    </location>
</feature>
<evidence type="ECO:0000256" key="2">
    <source>
        <dbReference type="SAM" id="SignalP"/>
    </source>
</evidence>
<protein>
    <recommendedName>
        <fullName evidence="5">Outer membrane lipoprotein-sorting protein</fullName>
    </recommendedName>
</protein>
<gene>
    <name evidence="3" type="ORF">D7003_17245</name>
</gene>
<dbReference type="EMBL" id="RBED01000137">
    <property type="protein sequence ID" value="RNL49881.1"/>
    <property type="molecule type" value="Genomic_DNA"/>
</dbReference>
<comment type="caution">
    <text evidence="3">The sequence shown here is derived from an EMBL/GenBank/DDBJ whole genome shotgun (WGS) entry which is preliminary data.</text>
</comment>
<dbReference type="Gene3D" id="2.50.20.10">
    <property type="entry name" value="Lipoprotein localisation LolA/LolB/LppX"/>
    <property type="match status" value="1"/>
</dbReference>
<keyword evidence="4" id="KW-1185">Reference proteome</keyword>
<organism evidence="3 4">
    <name type="scientific">Arthrobacter oryzae</name>
    <dbReference type="NCBI Taxonomy" id="409290"/>
    <lineage>
        <taxon>Bacteria</taxon>
        <taxon>Bacillati</taxon>
        <taxon>Actinomycetota</taxon>
        <taxon>Actinomycetes</taxon>
        <taxon>Micrococcales</taxon>
        <taxon>Micrococcaceae</taxon>
        <taxon>Arthrobacter</taxon>
    </lineage>
</organism>
<evidence type="ECO:0000313" key="4">
    <source>
        <dbReference type="Proteomes" id="UP000273807"/>
    </source>
</evidence>
<dbReference type="PANTHER" id="PTHR37507:SF2">
    <property type="entry name" value="SPORULATION PROTEIN YDCC"/>
    <property type="match status" value="1"/>
</dbReference>
<evidence type="ECO:0000313" key="3">
    <source>
        <dbReference type="EMBL" id="RNL49881.1"/>
    </source>
</evidence>
<accession>A0A3N0BMC3</accession>
<sequence>MTRRWLRWVPAAIVPAVIAAGTLLGSLPASAGDPLPAKTPAEVLQLLAQHRKQALSGTVEQVSELGFPALPQTMSGSGPSGTGWLELLSGSHTARVYFDGADNARVQVMDRMAERNLIKNGHELWTYNSKDNTASHFRPPTGGADHDAAHKGMMDSLDYKRDYEGMLDGRDGKGMWGSPDRLAGMLLDKIDEHTAVTVGDDVQVAGRAAYDLKIAPRSTVTLFESMAIAVDGETGMPLSVTVKARGQSTPAFRMAYTNLLLEAPDASIFAFSPPAGATVTEIPDPERKKDDAWQHGKPGDAAPPGEAVRPNDAAGPDDAAPPGEAVRPDRESKDSRRPTISGSGWETVLGFPAGSAAALFGGTADQALPGPAAPDQDLRGRTDPRGTDVSAEALLEQALTPVPGGRLLSTSLVNMLVLDDGRIFIGSVPLERLQAAAASR</sequence>
<dbReference type="PANTHER" id="PTHR37507">
    <property type="entry name" value="SPORULATION PROTEIN YDCC"/>
    <property type="match status" value="1"/>
</dbReference>
<dbReference type="InterPro" id="IPR052944">
    <property type="entry name" value="Sporulation_related"/>
</dbReference>
<feature type="compositionally biased region" description="Basic and acidic residues" evidence="1">
    <location>
        <begin position="284"/>
        <end position="298"/>
    </location>
</feature>
<feature type="region of interest" description="Disordered" evidence="1">
    <location>
        <begin position="277"/>
        <end position="347"/>
    </location>
</feature>
<reference evidence="3 4" key="1">
    <citation type="submission" date="2018-10" db="EMBL/GenBank/DDBJ databases">
        <title>Genome sequencing of Arthrobacter oryzae TNB02.</title>
        <authorList>
            <person name="Cho Y.-J."/>
            <person name="Cho A."/>
            <person name="Kim O.-S."/>
        </authorList>
    </citation>
    <scope>NUCLEOTIDE SEQUENCE [LARGE SCALE GENOMIC DNA]</scope>
    <source>
        <strain evidence="3 4">TNB02</strain>
    </source>
</reference>
<feature type="compositionally biased region" description="Low complexity" evidence="1">
    <location>
        <begin position="312"/>
        <end position="323"/>
    </location>
</feature>